<evidence type="ECO:0000313" key="2">
    <source>
        <dbReference type="EMBL" id="OWM75867.1"/>
    </source>
</evidence>
<reference evidence="3" key="1">
    <citation type="journal article" date="2017" name="Plant J.">
        <title>The pomegranate (Punica granatum L.) genome and the genomics of punicalagin biosynthesis.</title>
        <authorList>
            <person name="Qin G."/>
            <person name="Xu C."/>
            <person name="Ming R."/>
            <person name="Tang H."/>
            <person name="Guyot R."/>
            <person name="Kramer E.M."/>
            <person name="Hu Y."/>
            <person name="Yi X."/>
            <person name="Qi Y."/>
            <person name="Xu X."/>
            <person name="Gao Z."/>
            <person name="Pan H."/>
            <person name="Jian J."/>
            <person name="Tian Y."/>
            <person name="Yue Z."/>
            <person name="Xu Y."/>
        </authorList>
    </citation>
    <scope>NUCLEOTIDE SEQUENCE [LARGE SCALE GENOMIC DNA]</scope>
    <source>
        <strain evidence="3">cv. Dabenzi</strain>
    </source>
</reference>
<comment type="caution">
    <text evidence="2">The sequence shown here is derived from an EMBL/GenBank/DDBJ whole genome shotgun (WGS) entry which is preliminary data.</text>
</comment>
<evidence type="ECO:0000256" key="1">
    <source>
        <dbReference type="SAM" id="SignalP"/>
    </source>
</evidence>
<feature type="signal peptide" evidence="1">
    <location>
        <begin position="1"/>
        <end position="23"/>
    </location>
</feature>
<dbReference type="Proteomes" id="UP000197138">
    <property type="component" value="Unassembled WGS sequence"/>
</dbReference>
<protein>
    <submittedName>
        <fullName evidence="2">Uncharacterized protein</fullName>
    </submittedName>
</protein>
<sequence>MGQFTIIALLCICLSLSLNTSRARQEIPSQPEQGKHLSLSPSTIRAALLFGPCKNPGFFYVFEFSDVTPAGWVNAGQELLIPRMPRRLKMSEEVAVVVVKGHATEDFKPQKNQKEDNSGNQIQREDKIMKQEYRAKKGADTSHFFTMDYAPVHRRRPIHNKSLPVGP</sequence>
<name>A0A218WSL7_PUNGR</name>
<feature type="chain" id="PRO_5012781437" evidence="1">
    <location>
        <begin position="24"/>
        <end position="167"/>
    </location>
</feature>
<dbReference type="EMBL" id="MTKT01003224">
    <property type="protein sequence ID" value="OWM75867.1"/>
    <property type="molecule type" value="Genomic_DNA"/>
</dbReference>
<gene>
    <name evidence="2" type="ORF">CDL15_Pgr009511</name>
</gene>
<accession>A0A218WSL7</accession>
<proteinExistence type="predicted"/>
<dbReference type="AlphaFoldDB" id="A0A218WSL7"/>
<keyword evidence="1" id="KW-0732">Signal</keyword>
<evidence type="ECO:0000313" key="3">
    <source>
        <dbReference type="Proteomes" id="UP000197138"/>
    </source>
</evidence>
<organism evidence="2 3">
    <name type="scientific">Punica granatum</name>
    <name type="common">Pomegranate</name>
    <dbReference type="NCBI Taxonomy" id="22663"/>
    <lineage>
        <taxon>Eukaryota</taxon>
        <taxon>Viridiplantae</taxon>
        <taxon>Streptophyta</taxon>
        <taxon>Embryophyta</taxon>
        <taxon>Tracheophyta</taxon>
        <taxon>Spermatophyta</taxon>
        <taxon>Magnoliopsida</taxon>
        <taxon>eudicotyledons</taxon>
        <taxon>Gunneridae</taxon>
        <taxon>Pentapetalae</taxon>
        <taxon>rosids</taxon>
        <taxon>malvids</taxon>
        <taxon>Myrtales</taxon>
        <taxon>Lythraceae</taxon>
        <taxon>Punica</taxon>
    </lineage>
</organism>